<dbReference type="InterPro" id="IPR016024">
    <property type="entry name" value="ARM-type_fold"/>
</dbReference>
<evidence type="ECO:0000256" key="5">
    <source>
        <dbReference type="SAM" id="MobiDB-lite"/>
    </source>
</evidence>
<name>A0ABP1FM33_9CHLO</name>
<reference evidence="9 10" key="1">
    <citation type="submission" date="2024-06" db="EMBL/GenBank/DDBJ databases">
        <authorList>
            <person name="Kraege A."/>
            <person name="Thomma B."/>
        </authorList>
    </citation>
    <scope>NUCLEOTIDE SEQUENCE [LARGE SCALE GENOMIC DNA]</scope>
</reference>
<dbReference type="Proteomes" id="UP001497392">
    <property type="component" value="Unassembled WGS sequence"/>
</dbReference>
<dbReference type="SUPFAM" id="SSF48371">
    <property type="entry name" value="ARM repeat"/>
    <property type="match status" value="1"/>
</dbReference>
<dbReference type="Pfam" id="PF25781">
    <property type="entry name" value="TPR_TEX10"/>
    <property type="match status" value="1"/>
</dbReference>
<accession>A0ABP1FM33</accession>
<evidence type="ECO:0000256" key="3">
    <source>
        <dbReference type="ARBA" id="ARBA00006427"/>
    </source>
</evidence>
<gene>
    <name evidence="9" type="primary">g338</name>
    <name evidence="9" type="ORF">VP750_LOCUS296</name>
</gene>
<evidence type="ECO:0000256" key="1">
    <source>
        <dbReference type="ARBA" id="ARBA00004604"/>
    </source>
</evidence>
<comment type="caution">
    <text evidence="9">The sequence shown here is derived from an EMBL/GenBank/DDBJ whole genome shotgun (WGS) entry which is preliminary data.</text>
</comment>
<evidence type="ECO:0000259" key="7">
    <source>
        <dbReference type="Pfam" id="PF12333"/>
    </source>
</evidence>
<feature type="domain" description="TEX10-like TPR repeats" evidence="8">
    <location>
        <begin position="524"/>
        <end position="705"/>
    </location>
</feature>
<dbReference type="PANTHER" id="PTHR16056">
    <property type="entry name" value="REGULATOR OF MICROTUBULE DYNAMICS PROTEIN"/>
    <property type="match status" value="1"/>
</dbReference>
<keyword evidence="10" id="KW-1185">Reference proteome</keyword>
<dbReference type="EMBL" id="CAXHTA020000001">
    <property type="protein sequence ID" value="CAL5218637.1"/>
    <property type="molecule type" value="Genomic_DNA"/>
</dbReference>
<dbReference type="InterPro" id="IPR024679">
    <property type="entry name" value="Ipi1_N"/>
</dbReference>
<proteinExistence type="inferred from homology"/>
<keyword evidence="6" id="KW-0472">Membrane</keyword>
<evidence type="ECO:0000256" key="4">
    <source>
        <dbReference type="ARBA" id="ARBA00023242"/>
    </source>
</evidence>
<evidence type="ECO:0000259" key="8">
    <source>
        <dbReference type="Pfam" id="PF25781"/>
    </source>
</evidence>
<dbReference type="InterPro" id="IPR011989">
    <property type="entry name" value="ARM-like"/>
</dbReference>
<dbReference type="Pfam" id="PF12333">
    <property type="entry name" value="Ipi1_N"/>
    <property type="match status" value="1"/>
</dbReference>
<keyword evidence="6" id="KW-1133">Transmembrane helix</keyword>
<dbReference type="Gene3D" id="1.25.10.10">
    <property type="entry name" value="Leucine-rich Repeat Variant"/>
    <property type="match status" value="1"/>
</dbReference>
<keyword evidence="4" id="KW-0539">Nucleus</keyword>
<comment type="similarity">
    <text evidence="3">Belongs to the IPI1/TEX10 family.</text>
</comment>
<feature type="region of interest" description="Disordered" evidence="5">
    <location>
        <begin position="238"/>
        <end position="257"/>
    </location>
</feature>
<evidence type="ECO:0000256" key="2">
    <source>
        <dbReference type="ARBA" id="ARBA00004642"/>
    </source>
</evidence>
<feature type="domain" description="Pre-rRNA-processing protein Ipi1 N-terminal" evidence="7">
    <location>
        <begin position="142"/>
        <end position="209"/>
    </location>
</feature>
<dbReference type="InterPro" id="IPR057949">
    <property type="entry name" value="TPR_TEX10"/>
</dbReference>
<protein>
    <submittedName>
        <fullName evidence="9">G338 protein</fullName>
    </submittedName>
</protein>
<evidence type="ECO:0000313" key="10">
    <source>
        <dbReference type="Proteomes" id="UP001497392"/>
    </source>
</evidence>
<comment type="subcellular location">
    <subcellularLocation>
        <location evidence="1">Nucleus</location>
        <location evidence="1">Nucleolus</location>
    </subcellularLocation>
    <subcellularLocation>
        <location evidence="2">Nucleus</location>
        <location evidence="2">Nucleoplasm</location>
    </subcellularLocation>
</comment>
<organism evidence="9 10">
    <name type="scientific">Coccomyxa viridis</name>
    <dbReference type="NCBI Taxonomy" id="1274662"/>
    <lineage>
        <taxon>Eukaryota</taxon>
        <taxon>Viridiplantae</taxon>
        <taxon>Chlorophyta</taxon>
        <taxon>core chlorophytes</taxon>
        <taxon>Trebouxiophyceae</taxon>
        <taxon>Trebouxiophyceae incertae sedis</taxon>
        <taxon>Coccomyxaceae</taxon>
        <taxon>Coccomyxa</taxon>
    </lineage>
</organism>
<evidence type="ECO:0000256" key="6">
    <source>
        <dbReference type="SAM" id="Phobius"/>
    </source>
</evidence>
<dbReference type="PANTHER" id="PTHR16056:SF2">
    <property type="entry name" value="TESTIS-EXPRESSED PROTEIN 10"/>
    <property type="match status" value="1"/>
</dbReference>
<keyword evidence="6" id="KW-0812">Transmembrane</keyword>
<evidence type="ECO:0000313" key="9">
    <source>
        <dbReference type="EMBL" id="CAL5218637.1"/>
    </source>
</evidence>
<sequence length="944" mass="100409">MPKKRKKNPGVGIDFKRAKLKVGKKLPQAKNATDTNFKAQSISLPGQGALTGDRSDVPVSDRNLTIKDLLSQVGHYSERVRKDALTGLSKLLSQHPEVLQSQAGTVVEKLAEHAADADEGVRAAVRDLLRDVVLPGLGAAGLAPFLPLLMAHITSAMTHLAAAVRADALLVLNMVMAAAPQHVTGTYLLPALQHYAHLLAPSQRARSVSAGSMKNLLEVVTGLQSLLQHADSARNGSISAAEDAVDTAPEHRHKRRRTLYQDRCQPPARSLLPIYRLTPKELLASLGKAGKHQGAASEPLEAAIHALLERLLEAWAECAPSQLSTNPELASAACCRSILICARRLLDRLPSGHVQRWRTAITKKIAPHVPVSAPAVQPSASVMAVLVDLNIAAAELLTRFLSSNMPEQEGGWAARLVEFYEGVLRNGEVLPPSGGLAQGMRQPSISADVYANILTGVGTALPALPLPRRTAVLTAIDSLAGRLSASSPVLALVLKFRLALLADPQNFYPAEGAELPFLDEQAAASWLEPLPRQLWELRGSHAGTCELMLRMLHRASIFAQAGRPISAALQRLQGQLMPCFLLVQPLQQSKKTKKGALDGRVKIVAGPLARLPTKCQELALDILYYVQEPHESTLRTLVLLCLSPAYPPSLAQRAVSIVQHTAQAGRIAPDLYLSFLASLVVGRSSTVGEDLLDSEYARAEQVVSSASRAVASFPGSAAAALRHMAPVLKASLVEEDRSKRSLYGCIAALHDCCAAWPAAASSLGDACTSSLPQELQECLPGALLQYACGYVAVQDALARSRADSSMSADSGTLAGASDPPIAQYPDGIVYDLLSCQPALVEPFVQALIAYACASSVSRDEGGEERIDLLSSSIEKRVLYSLQIGQKMVQHEQLRAALLVGTVSPRSMVSALTEAATAASALSGGLLAAARQKLLSLREIHFGAG</sequence>
<feature type="transmembrane region" description="Helical" evidence="6">
    <location>
        <begin position="132"/>
        <end position="153"/>
    </location>
</feature>